<dbReference type="InterPro" id="IPR013149">
    <property type="entry name" value="ADH-like_C"/>
</dbReference>
<dbReference type="InterPro" id="IPR011032">
    <property type="entry name" value="GroES-like_sf"/>
</dbReference>
<dbReference type="Gene3D" id="3.90.180.10">
    <property type="entry name" value="Medium-chain alcohol dehydrogenases, catalytic domain"/>
    <property type="match status" value="1"/>
</dbReference>
<dbReference type="PANTHER" id="PTHR43401">
    <property type="entry name" value="L-THREONINE 3-DEHYDROGENASE"/>
    <property type="match status" value="1"/>
</dbReference>
<dbReference type="GO" id="GO:0008270">
    <property type="term" value="F:zinc ion binding"/>
    <property type="evidence" value="ECO:0007669"/>
    <property type="project" value="InterPro"/>
</dbReference>
<dbReference type="SMART" id="SM00829">
    <property type="entry name" value="PKS_ER"/>
    <property type="match status" value="1"/>
</dbReference>
<dbReference type="CDD" id="cd08258">
    <property type="entry name" value="Zn_ADH4"/>
    <property type="match status" value="1"/>
</dbReference>
<evidence type="ECO:0000256" key="4">
    <source>
        <dbReference type="RuleBase" id="RU361277"/>
    </source>
</evidence>
<protein>
    <submittedName>
        <fullName evidence="6">Zinc-binding dehydrogenase</fullName>
    </submittedName>
</protein>
<proteinExistence type="inferred from homology"/>
<comment type="similarity">
    <text evidence="4">Belongs to the zinc-containing alcohol dehydrogenase family.</text>
</comment>
<evidence type="ECO:0000256" key="1">
    <source>
        <dbReference type="ARBA" id="ARBA00022723"/>
    </source>
</evidence>
<dbReference type="Proteomes" id="UP000307943">
    <property type="component" value="Unassembled WGS sequence"/>
</dbReference>
<name>A0A5C4TCW8_9BACL</name>
<evidence type="ECO:0000313" key="6">
    <source>
        <dbReference type="EMBL" id="TNJ66380.1"/>
    </source>
</evidence>
<evidence type="ECO:0000256" key="2">
    <source>
        <dbReference type="ARBA" id="ARBA00022833"/>
    </source>
</evidence>
<dbReference type="SUPFAM" id="SSF51735">
    <property type="entry name" value="NAD(P)-binding Rossmann-fold domains"/>
    <property type="match status" value="1"/>
</dbReference>
<organism evidence="6 7">
    <name type="scientific">Paenibacillus hemerocallicola</name>
    <dbReference type="NCBI Taxonomy" id="1172614"/>
    <lineage>
        <taxon>Bacteria</taxon>
        <taxon>Bacillati</taxon>
        <taxon>Bacillota</taxon>
        <taxon>Bacilli</taxon>
        <taxon>Bacillales</taxon>
        <taxon>Paenibacillaceae</taxon>
        <taxon>Paenibacillus</taxon>
    </lineage>
</organism>
<dbReference type="InterPro" id="IPR013154">
    <property type="entry name" value="ADH-like_N"/>
</dbReference>
<dbReference type="InterPro" id="IPR036291">
    <property type="entry name" value="NAD(P)-bd_dom_sf"/>
</dbReference>
<keyword evidence="7" id="KW-1185">Reference proteome</keyword>
<dbReference type="InterPro" id="IPR002328">
    <property type="entry name" value="ADH_Zn_CS"/>
</dbReference>
<dbReference type="Gene3D" id="3.40.50.720">
    <property type="entry name" value="NAD(P)-binding Rossmann-like Domain"/>
    <property type="match status" value="1"/>
</dbReference>
<accession>A0A5C4TCW8</accession>
<dbReference type="PROSITE" id="PS00059">
    <property type="entry name" value="ADH_ZINC"/>
    <property type="match status" value="1"/>
</dbReference>
<dbReference type="Pfam" id="PF08240">
    <property type="entry name" value="ADH_N"/>
    <property type="match status" value="1"/>
</dbReference>
<sequence>MKAVVNYADGPGRVELRDVPAPRIAGPKDIIIRVMAAGICGSDLHMYHDSQGFPVNRPVTLGHEYSGVVTETGPEVTRFRIGDRVVSETPAYVCESCVYCRTGLYNLCPDRRGYGVLENGAMAEYLRSREAICHRIPDGVSFEAAAMTEPACVAYNAVAHHSHIRPGDEVVVFGPGPIGLMAVQIAKLYSPGRITVVGTGKDRGRLDVAKRFGADRTLVAEEADVVDEIRRYGDGFGPDLIIDAVGISATLKQSVELVRPGGQITKIGWGPAPVGFSLDPLIQKAARLQGSFSHNWPMWEKVLLLMDRGEIDPLPMTKSYKIDDWKRAFDEMDSLVHAKSILLPYSGEEEKG</sequence>
<dbReference type="AlphaFoldDB" id="A0A5C4TCW8"/>
<dbReference type="EMBL" id="VDCQ01000011">
    <property type="protein sequence ID" value="TNJ66380.1"/>
    <property type="molecule type" value="Genomic_DNA"/>
</dbReference>
<evidence type="ECO:0000259" key="5">
    <source>
        <dbReference type="SMART" id="SM00829"/>
    </source>
</evidence>
<feature type="domain" description="Enoyl reductase (ER)" evidence="5">
    <location>
        <begin position="12"/>
        <end position="342"/>
    </location>
</feature>
<gene>
    <name evidence="6" type="ORF">FE784_10405</name>
</gene>
<comment type="cofactor">
    <cofactor evidence="4">
        <name>Zn(2+)</name>
        <dbReference type="ChEBI" id="CHEBI:29105"/>
    </cofactor>
</comment>
<keyword evidence="2 4" id="KW-0862">Zinc</keyword>
<keyword evidence="3" id="KW-0560">Oxidoreductase</keyword>
<dbReference type="InterPro" id="IPR020843">
    <property type="entry name" value="ER"/>
</dbReference>
<dbReference type="GO" id="GO:0016491">
    <property type="term" value="F:oxidoreductase activity"/>
    <property type="evidence" value="ECO:0007669"/>
    <property type="project" value="UniProtKB-KW"/>
</dbReference>
<reference evidence="6 7" key="1">
    <citation type="submission" date="2019-05" db="EMBL/GenBank/DDBJ databases">
        <title>We sequenced the genome of Paenibacillus hemerocallicola KCTC 33185 for further insight into its adaptation and study the phylogeny of Paenibacillus.</title>
        <authorList>
            <person name="Narsing Rao M.P."/>
        </authorList>
    </citation>
    <scope>NUCLEOTIDE SEQUENCE [LARGE SCALE GENOMIC DNA]</scope>
    <source>
        <strain evidence="6 7">KCTC 33185</strain>
    </source>
</reference>
<dbReference type="RefSeq" id="WP_139602136.1">
    <property type="nucleotide sequence ID" value="NZ_VDCQ01000011.1"/>
</dbReference>
<dbReference type="PANTHER" id="PTHR43401:SF2">
    <property type="entry name" value="L-THREONINE 3-DEHYDROGENASE"/>
    <property type="match status" value="1"/>
</dbReference>
<comment type="caution">
    <text evidence="6">The sequence shown here is derived from an EMBL/GenBank/DDBJ whole genome shotgun (WGS) entry which is preliminary data.</text>
</comment>
<dbReference type="InterPro" id="IPR050129">
    <property type="entry name" value="Zn_alcohol_dh"/>
</dbReference>
<dbReference type="Pfam" id="PF00107">
    <property type="entry name" value="ADH_zinc_N"/>
    <property type="match status" value="1"/>
</dbReference>
<dbReference type="SUPFAM" id="SSF50129">
    <property type="entry name" value="GroES-like"/>
    <property type="match status" value="1"/>
</dbReference>
<evidence type="ECO:0000256" key="3">
    <source>
        <dbReference type="ARBA" id="ARBA00023002"/>
    </source>
</evidence>
<dbReference type="OrthoDB" id="9777057at2"/>
<evidence type="ECO:0000313" key="7">
    <source>
        <dbReference type="Proteomes" id="UP000307943"/>
    </source>
</evidence>
<keyword evidence="1 4" id="KW-0479">Metal-binding</keyword>